<sequence length="300" mass="30307">MIVFCGYANLDVVGRVPRFPRPDERLHASAVEHLPGGMAANAAVAAARAGAQAAFAGVVGADPLSDRFLAELSADGVDPSWTDRSAFLSTAIVLVDALGRRSVISEDDALGAVHVSAVADRLTAAGRNMLYLDGYRAAEIAAAVRPALTLAVDLDGCDDRDVALEAVRHAGHVVVGRRRLEGMLDVPERRWPTLAAVSGTVLVVTDGPRGWTLCAPDGATVSGAALAVEVVDDTGAGDCFTGTYLAGVEAGLSLTAAATRAGIAASLSCTVPGARGAPAPSAVDAVVAPPITAVPGNSTP</sequence>
<evidence type="ECO:0000259" key="3">
    <source>
        <dbReference type="Pfam" id="PF00294"/>
    </source>
</evidence>
<reference evidence="4 5" key="1">
    <citation type="submission" date="2020-04" db="EMBL/GenBank/DDBJ databases">
        <authorList>
            <person name="Klaysubun C."/>
            <person name="Duangmal K."/>
            <person name="Lipun K."/>
        </authorList>
    </citation>
    <scope>NUCLEOTIDE SEQUENCE [LARGE SCALE GENOMIC DNA]</scope>
    <source>
        <strain evidence="4 5">JCM 11839</strain>
    </source>
</reference>
<feature type="domain" description="Carbohydrate kinase PfkB" evidence="3">
    <location>
        <begin position="2"/>
        <end position="276"/>
    </location>
</feature>
<evidence type="ECO:0000313" key="5">
    <source>
        <dbReference type="Proteomes" id="UP001296706"/>
    </source>
</evidence>
<evidence type="ECO:0000256" key="2">
    <source>
        <dbReference type="ARBA" id="ARBA00022777"/>
    </source>
</evidence>
<evidence type="ECO:0000256" key="1">
    <source>
        <dbReference type="ARBA" id="ARBA00022679"/>
    </source>
</evidence>
<dbReference type="InterPro" id="IPR029056">
    <property type="entry name" value="Ribokinase-like"/>
</dbReference>
<name>A0ABX1RI57_9PSEU</name>
<dbReference type="PRINTS" id="PR00990">
    <property type="entry name" value="RIBOKINASE"/>
</dbReference>
<dbReference type="Pfam" id="PF00294">
    <property type="entry name" value="PfkB"/>
    <property type="match status" value="1"/>
</dbReference>
<dbReference type="PANTHER" id="PTHR10584">
    <property type="entry name" value="SUGAR KINASE"/>
    <property type="match status" value="1"/>
</dbReference>
<evidence type="ECO:0000313" key="4">
    <source>
        <dbReference type="EMBL" id="NMH80082.1"/>
    </source>
</evidence>
<dbReference type="EMBL" id="JAAXKY010000088">
    <property type="protein sequence ID" value="NMH80082.1"/>
    <property type="molecule type" value="Genomic_DNA"/>
</dbReference>
<protein>
    <submittedName>
        <fullName evidence="4">Carbohydrate kinase family protein</fullName>
    </submittedName>
</protein>
<dbReference type="RefSeq" id="WP_169398142.1">
    <property type="nucleotide sequence ID" value="NZ_BAAAJH010000026.1"/>
</dbReference>
<keyword evidence="2 4" id="KW-0418">Kinase</keyword>
<proteinExistence type="predicted"/>
<dbReference type="PANTHER" id="PTHR10584:SF157">
    <property type="entry name" value="SULFOFRUCTOSE KINASE"/>
    <property type="match status" value="1"/>
</dbReference>
<gene>
    <name evidence="4" type="ORF">HF577_23715</name>
</gene>
<comment type="caution">
    <text evidence="4">The sequence shown here is derived from an EMBL/GenBank/DDBJ whole genome shotgun (WGS) entry which is preliminary data.</text>
</comment>
<keyword evidence="5" id="KW-1185">Reference proteome</keyword>
<dbReference type="InterPro" id="IPR002139">
    <property type="entry name" value="Ribo/fructo_kinase"/>
</dbReference>
<organism evidence="4 5">
    <name type="scientific">Pseudonocardia xinjiangensis</name>
    <dbReference type="NCBI Taxonomy" id="75289"/>
    <lineage>
        <taxon>Bacteria</taxon>
        <taxon>Bacillati</taxon>
        <taxon>Actinomycetota</taxon>
        <taxon>Actinomycetes</taxon>
        <taxon>Pseudonocardiales</taxon>
        <taxon>Pseudonocardiaceae</taxon>
        <taxon>Pseudonocardia</taxon>
    </lineage>
</organism>
<dbReference type="GO" id="GO:0016301">
    <property type="term" value="F:kinase activity"/>
    <property type="evidence" value="ECO:0007669"/>
    <property type="project" value="UniProtKB-KW"/>
</dbReference>
<dbReference type="SUPFAM" id="SSF53613">
    <property type="entry name" value="Ribokinase-like"/>
    <property type="match status" value="1"/>
</dbReference>
<dbReference type="Gene3D" id="3.40.1190.20">
    <property type="match status" value="1"/>
</dbReference>
<keyword evidence="1" id="KW-0808">Transferase</keyword>
<accession>A0ABX1RI57</accession>
<dbReference type="Proteomes" id="UP001296706">
    <property type="component" value="Unassembled WGS sequence"/>
</dbReference>
<dbReference type="InterPro" id="IPR011611">
    <property type="entry name" value="PfkB_dom"/>
</dbReference>